<dbReference type="PANTHER" id="PTHR43135">
    <property type="entry name" value="ALPHA-D-RIBOSE 1-METHYLPHOSPHONATE 5-TRIPHOSPHATE DIPHOSPHATASE"/>
    <property type="match status" value="1"/>
</dbReference>
<dbReference type="Gene3D" id="3.20.20.140">
    <property type="entry name" value="Metal-dependent hydrolases"/>
    <property type="match status" value="1"/>
</dbReference>
<feature type="domain" description="Amidohydrolase-related" evidence="1">
    <location>
        <begin position="12"/>
        <end position="147"/>
    </location>
</feature>
<dbReference type="GO" id="GO:0016787">
    <property type="term" value="F:hydrolase activity"/>
    <property type="evidence" value="ECO:0007669"/>
    <property type="project" value="InterPro"/>
</dbReference>
<evidence type="ECO:0000313" key="2">
    <source>
        <dbReference type="EMBL" id="GAG39601.1"/>
    </source>
</evidence>
<organism evidence="2">
    <name type="scientific">marine sediment metagenome</name>
    <dbReference type="NCBI Taxonomy" id="412755"/>
    <lineage>
        <taxon>unclassified sequences</taxon>
        <taxon>metagenomes</taxon>
        <taxon>ecological metagenomes</taxon>
    </lineage>
</organism>
<dbReference type="InterPro" id="IPR032466">
    <property type="entry name" value="Metal_Hydrolase"/>
</dbReference>
<dbReference type="PANTHER" id="PTHR43135:SF3">
    <property type="entry name" value="ALPHA-D-RIBOSE 1-METHYLPHOSPHONATE 5-TRIPHOSPHATE DIPHOSPHATASE"/>
    <property type="match status" value="1"/>
</dbReference>
<dbReference type="SUPFAM" id="SSF51556">
    <property type="entry name" value="Metallo-dependent hydrolases"/>
    <property type="match status" value="1"/>
</dbReference>
<name>X0YSE3_9ZZZZ</name>
<dbReference type="Pfam" id="PF01979">
    <property type="entry name" value="Amidohydro_1"/>
    <property type="match status" value="1"/>
</dbReference>
<protein>
    <recommendedName>
        <fullName evidence="1">Amidohydrolase-related domain-containing protein</fullName>
    </recommendedName>
</protein>
<feature type="non-terminal residue" evidence="2">
    <location>
        <position position="1"/>
    </location>
</feature>
<dbReference type="InterPro" id="IPR006680">
    <property type="entry name" value="Amidohydro-rel"/>
</dbReference>
<dbReference type="AlphaFoldDB" id="X0YSE3"/>
<proteinExistence type="predicted"/>
<dbReference type="EMBL" id="BARS01044763">
    <property type="protein sequence ID" value="GAG39601.1"/>
    <property type="molecule type" value="Genomic_DNA"/>
</dbReference>
<comment type="caution">
    <text evidence="2">The sequence shown here is derived from an EMBL/GenBank/DDBJ whole genome shotgun (WGS) entry which is preliminary data.</text>
</comment>
<evidence type="ECO:0000259" key="1">
    <source>
        <dbReference type="Pfam" id="PF01979"/>
    </source>
</evidence>
<dbReference type="InterPro" id="IPR051781">
    <property type="entry name" value="Metallo-dep_Hydrolase"/>
</dbReference>
<accession>X0YSE3</accession>
<sequence>AGEGMQESQFLLDEIQAATEVAHQKGKRVCVHAWGAAGIKTAIRGGVDSIEHGLLDDEAIEMMVENGVFYVPTLNVTQGEKQIFEGGMPDFMVEKILGSAKAHLEGFQKALKAGVKIACGADPSPVADFTLSEIEHLVKAGMTEMEALIA</sequence>
<gene>
    <name evidence="2" type="ORF">S01H1_67568</name>
</gene>
<reference evidence="2" key="1">
    <citation type="journal article" date="2014" name="Front. Microbiol.">
        <title>High frequency of phylogenetically diverse reductive dehalogenase-homologous genes in deep subseafloor sedimentary metagenomes.</title>
        <authorList>
            <person name="Kawai M."/>
            <person name="Futagami T."/>
            <person name="Toyoda A."/>
            <person name="Takaki Y."/>
            <person name="Nishi S."/>
            <person name="Hori S."/>
            <person name="Arai W."/>
            <person name="Tsubouchi T."/>
            <person name="Morono Y."/>
            <person name="Uchiyama I."/>
            <person name="Ito T."/>
            <person name="Fujiyama A."/>
            <person name="Inagaki F."/>
            <person name="Takami H."/>
        </authorList>
    </citation>
    <scope>NUCLEOTIDE SEQUENCE</scope>
    <source>
        <strain evidence="2">Expedition CK06-06</strain>
    </source>
</reference>